<proteinExistence type="predicted"/>
<comment type="caution">
    <text evidence="2">The sequence shown here is derived from an EMBL/GenBank/DDBJ whole genome shotgun (WGS) entry which is preliminary data.</text>
</comment>
<protein>
    <submittedName>
        <fullName evidence="2">Uncharacterized protein</fullName>
    </submittedName>
</protein>
<organism evidence="2 3">
    <name type="scientific">Canariomyces notabilis</name>
    <dbReference type="NCBI Taxonomy" id="2074819"/>
    <lineage>
        <taxon>Eukaryota</taxon>
        <taxon>Fungi</taxon>
        <taxon>Dikarya</taxon>
        <taxon>Ascomycota</taxon>
        <taxon>Pezizomycotina</taxon>
        <taxon>Sordariomycetes</taxon>
        <taxon>Sordariomycetidae</taxon>
        <taxon>Sordariales</taxon>
        <taxon>Chaetomiaceae</taxon>
        <taxon>Canariomyces</taxon>
    </lineage>
</organism>
<sequence>MVELPRAPLSIVVCLTNLHGLVRGYGIRLELLSLAAPVRNSSNKHQRYQPRRQNATIGLSCNLLNFPYLNVSGYQPPASPPLKNGWDGNAPCKSCHSPTPTPKPPNASHDLSSEQHRLIAAEIATAMILFVLHARVYTCAWCNRLQMPCNNVGPEKRTTRVGWAVQASYT</sequence>
<reference evidence="2" key="1">
    <citation type="journal article" date="2023" name="Mol. Phylogenet. Evol.">
        <title>Genome-scale phylogeny and comparative genomics of the fungal order Sordariales.</title>
        <authorList>
            <person name="Hensen N."/>
            <person name="Bonometti L."/>
            <person name="Westerberg I."/>
            <person name="Brannstrom I.O."/>
            <person name="Guillou S."/>
            <person name="Cros-Aarteil S."/>
            <person name="Calhoun S."/>
            <person name="Haridas S."/>
            <person name="Kuo A."/>
            <person name="Mondo S."/>
            <person name="Pangilinan J."/>
            <person name="Riley R."/>
            <person name="LaButti K."/>
            <person name="Andreopoulos B."/>
            <person name="Lipzen A."/>
            <person name="Chen C."/>
            <person name="Yan M."/>
            <person name="Daum C."/>
            <person name="Ng V."/>
            <person name="Clum A."/>
            <person name="Steindorff A."/>
            <person name="Ohm R.A."/>
            <person name="Martin F."/>
            <person name="Silar P."/>
            <person name="Natvig D.O."/>
            <person name="Lalanne C."/>
            <person name="Gautier V."/>
            <person name="Ament-Velasquez S.L."/>
            <person name="Kruys A."/>
            <person name="Hutchinson M.I."/>
            <person name="Powell A.J."/>
            <person name="Barry K."/>
            <person name="Miller A.N."/>
            <person name="Grigoriev I.V."/>
            <person name="Debuchy R."/>
            <person name="Gladieux P."/>
            <person name="Hiltunen Thoren M."/>
            <person name="Johannesson H."/>
        </authorList>
    </citation>
    <scope>NUCLEOTIDE SEQUENCE</scope>
    <source>
        <strain evidence="2">CBS 508.74</strain>
    </source>
</reference>
<feature type="region of interest" description="Disordered" evidence="1">
    <location>
        <begin position="93"/>
        <end position="112"/>
    </location>
</feature>
<dbReference type="Proteomes" id="UP001302812">
    <property type="component" value="Unassembled WGS sequence"/>
</dbReference>
<accession>A0AAN6TCL7</accession>
<dbReference type="AlphaFoldDB" id="A0AAN6TCL7"/>
<evidence type="ECO:0000256" key="1">
    <source>
        <dbReference type="SAM" id="MobiDB-lite"/>
    </source>
</evidence>
<evidence type="ECO:0000313" key="3">
    <source>
        <dbReference type="Proteomes" id="UP001302812"/>
    </source>
</evidence>
<keyword evidence="3" id="KW-1185">Reference proteome</keyword>
<reference evidence="2" key="2">
    <citation type="submission" date="2023-05" db="EMBL/GenBank/DDBJ databases">
        <authorList>
            <consortium name="Lawrence Berkeley National Laboratory"/>
            <person name="Steindorff A."/>
            <person name="Hensen N."/>
            <person name="Bonometti L."/>
            <person name="Westerberg I."/>
            <person name="Brannstrom I.O."/>
            <person name="Guillou S."/>
            <person name="Cros-Aarteil S."/>
            <person name="Calhoun S."/>
            <person name="Haridas S."/>
            <person name="Kuo A."/>
            <person name="Mondo S."/>
            <person name="Pangilinan J."/>
            <person name="Riley R."/>
            <person name="Labutti K."/>
            <person name="Andreopoulos B."/>
            <person name="Lipzen A."/>
            <person name="Chen C."/>
            <person name="Yanf M."/>
            <person name="Daum C."/>
            <person name="Ng V."/>
            <person name="Clum A."/>
            <person name="Ohm R."/>
            <person name="Martin F."/>
            <person name="Silar P."/>
            <person name="Natvig D."/>
            <person name="Lalanne C."/>
            <person name="Gautier V."/>
            <person name="Ament-Velasquez S.L."/>
            <person name="Kruys A."/>
            <person name="Hutchinson M.I."/>
            <person name="Powell A.J."/>
            <person name="Barry K."/>
            <person name="Miller A.N."/>
            <person name="Grigoriev I.V."/>
            <person name="Debuchy R."/>
            <person name="Gladieux P."/>
            <person name="Thoren M.H."/>
            <person name="Johannesson H."/>
        </authorList>
    </citation>
    <scope>NUCLEOTIDE SEQUENCE</scope>
    <source>
        <strain evidence="2">CBS 508.74</strain>
    </source>
</reference>
<dbReference type="EMBL" id="MU853344">
    <property type="protein sequence ID" value="KAK4111873.1"/>
    <property type="molecule type" value="Genomic_DNA"/>
</dbReference>
<dbReference type="GeneID" id="89932694"/>
<evidence type="ECO:0000313" key="2">
    <source>
        <dbReference type="EMBL" id="KAK4111873.1"/>
    </source>
</evidence>
<name>A0AAN6TCL7_9PEZI</name>
<gene>
    <name evidence="2" type="ORF">N656DRAFT_127145</name>
</gene>
<dbReference type="RefSeq" id="XP_064669443.1">
    <property type="nucleotide sequence ID" value="XM_064808571.1"/>
</dbReference>